<organism evidence="2 3">
    <name type="scientific">Stichopus japonicus</name>
    <name type="common">Sea cucumber</name>
    <dbReference type="NCBI Taxonomy" id="307972"/>
    <lineage>
        <taxon>Eukaryota</taxon>
        <taxon>Metazoa</taxon>
        <taxon>Echinodermata</taxon>
        <taxon>Eleutherozoa</taxon>
        <taxon>Echinozoa</taxon>
        <taxon>Holothuroidea</taxon>
        <taxon>Aspidochirotacea</taxon>
        <taxon>Aspidochirotida</taxon>
        <taxon>Stichopodidae</taxon>
        <taxon>Apostichopus</taxon>
    </lineage>
</organism>
<dbReference type="OrthoDB" id="642895at2759"/>
<evidence type="ECO:0000313" key="3">
    <source>
        <dbReference type="Proteomes" id="UP000230750"/>
    </source>
</evidence>
<dbReference type="PANTHER" id="PTHR19321:SF41">
    <property type="entry name" value="FASCETTO-RELATED"/>
    <property type="match status" value="1"/>
</dbReference>
<proteinExistence type="predicted"/>
<accession>A0A2G8JPV4</accession>
<keyword evidence="3" id="KW-1185">Reference proteome</keyword>
<dbReference type="GO" id="GO:0008017">
    <property type="term" value="F:microtubule binding"/>
    <property type="evidence" value="ECO:0007669"/>
    <property type="project" value="InterPro"/>
</dbReference>
<feature type="compositionally biased region" description="Basic and acidic residues" evidence="1">
    <location>
        <begin position="346"/>
        <end position="360"/>
    </location>
</feature>
<feature type="compositionally biased region" description="Basic residues" evidence="1">
    <location>
        <begin position="422"/>
        <end position="437"/>
    </location>
</feature>
<dbReference type="InterPro" id="IPR007145">
    <property type="entry name" value="MAP65_Ase1_PRC1"/>
</dbReference>
<gene>
    <name evidence="2" type="ORF">BSL78_25384</name>
</gene>
<dbReference type="GO" id="GO:0051256">
    <property type="term" value="P:mitotic spindle midzone assembly"/>
    <property type="evidence" value="ECO:0007669"/>
    <property type="project" value="TreeGrafter"/>
</dbReference>
<feature type="region of interest" description="Disordered" evidence="1">
    <location>
        <begin position="346"/>
        <end position="439"/>
    </location>
</feature>
<evidence type="ECO:0000256" key="1">
    <source>
        <dbReference type="SAM" id="MobiDB-lite"/>
    </source>
</evidence>
<dbReference type="Gene3D" id="1.20.58.1520">
    <property type="match status" value="1"/>
</dbReference>
<evidence type="ECO:0008006" key="4">
    <source>
        <dbReference type="Google" id="ProtNLM"/>
    </source>
</evidence>
<name>A0A2G8JPV4_STIJA</name>
<evidence type="ECO:0000313" key="2">
    <source>
        <dbReference type="EMBL" id="PIK37786.1"/>
    </source>
</evidence>
<dbReference type="GO" id="GO:1990023">
    <property type="term" value="C:mitotic spindle midzone"/>
    <property type="evidence" value="ECO:0007669"/>
    <property type="project" value="TreeGrafter"/>
</dbReference>
<dbReference type="STRING" id="307972.A0A2G8JPV4"/>
<dbReference type="Pfam" id="PF03999">
    <property type="entry name" value="MAP65_ASE1"/>
    <property type="match status" value="1"/>
</dbReference>
<protein>
    <recommendedName>
        <fullName evidence="4">Protein regulator of cytokinesis 1</fullName>
    </recommendedName>
</protein>
<dbReference type="Proteomes" id="UP000230750">
    <property type="component" value="Unassembled WGS sequence"/>
</dbReference>
<dbReference type="EMBL" id="MRZV01001451">
    <property type="protein sequence ID" value="PIK37786.1"/>
    <property type="molecule type" value="Genomic_DNA"/>
</dbReference>
<dbReference type="AlphaFoldDB" id="A0A2G8JPV4"/>
<reference evidence="2 3" key="1">
    <citation type="journal article" date="2017" name="PLoS Biol.">
        <title>The sea cucumber genome provides insights into morphological evolution and visceral regeneration.</title>
        <authorList>
            <person name="Zhang X."/>
            <person name="Sun L."/>
            <person name="Yuan J."/>
            <person name="Sun Y."/>
            <person name="Gao Y."/>
            <person name="Zhang L."/>
            <person name="Li S."/>
            <person name="Dai H."/>
            <person name="Hamel J.F."/>
            <person name="Liu C."/>
            <person name="Yu Y."/>
            <person name="Liu S."/>
            <person name="Lin W."/>
            <person name="Guo K."/>
            <person name="Jin S."/>
            <person name="Xu P."/>
            <person name="Storey K.B."/>
            <person name="Huan P."/>
            <person name="Zhang T."/>
            <person name="Zhou Y."/>
            <person name="Zhang J."/>
            <person name="Lin C."/>
            <person name="Li X."/>
            <person name="Xing L."/>
            <person name="Huo D."/>
            <person name="Sun M."/>
            <person name="Wang L."/>
            <person name="Mercier A."/>
            <person name="Li F."/>
            <person name="Yang H."/>
            <person name="Xiang J."/>
        </authorList>
    </citation>
    <scope>NUCLEOTIDE SEQUENCE [LARGE SCALE GENOMIC DNA]</scope>
    <source>
        <strain evidence="2">Shaxun</strain>
        <tissue evidence="2">Muscle</tissue>
    </source>
</reference>
<dbReference type="GO" id="GO:0005737">
    <property type="term" value="C:cytoplasm"/>
    <property type="evidence" value="ECO:0007669"/>
    <property type="project" value="TreeGrafter"/>
</dbReference>
<sequence length="535" mass="61817">MDRLETLQKTEQLLCDILSTTPMYIPTGTVPTDEQLKLLQEHIETLRADKQQREDTFRIAKRNILDLMDLLEQEPNTSFERDVICEEEETFSLSMENMDALKRLQEERQFGKLSFAIFHNLAGSQGQRQAKLAADITEEIESIWNRLQFTDGEASKPITMSGHKPSDLEVLQSELSKLQELKKANLKKVIDATREEIFIWWDKCFYSREQRNAFAAAYNDEYTEELLQQHDEELVKVKNYHEANKTLLESVKRREEMWKQMLEFEKKATDPNRFNNRGCVLLQEEKMRAKLNKDLPKLEKVLGDKIEQWEGQNGTPFLVDGVRFVDYVEAQWAAHEQHKKIVKEQRVNARSKETEHEMRWGSKPTTPNKRRFPGTPNRTPKRMKGANGTMVGSPRLGSTSVMPSPRSAGRPPHMGTSYMRTTPKKLRQTPSRNSRRKVLGEKNSELSFSTTMSSNSWKPGRNTSISSVGSSCPSYTDFSRHLDSENRQYCLSSSVVTSPQRSHSRVTGRMLTALTLKPWPSQIMSRICVLRHKKT</sequence>
<dbReference type="PANTHER" id="PTHR19321">
    <property type="entry name" value="PROTEIN REGULATOR OF CYTOKINESIS 1 PRC1-RELATED"/>
    <property type="match status" value="1"/>
</dbReference>
<comment type="caution">
    <text evidence="2">The sequence shown here is derived from an EMBL/GenBank/DDBJ whole genome shotgun (WGS) entry which is preliminary data.</text>
</comment>